<dbReference type="Proteomes" id="UP000265515">
    <property type="component" value="Unassembled WGS sequence"/>
</dbReference>
<gene>
    <name evidence="2" type="ORF">CBR_g38620</name>
</gene>
<dbReference type="EMBL" id="BFEA01000040">
    <property type="protein sequence ID" value="GBG63553.1"/>
    <property type="molecule type" value="Genomic_DNA"/>
</dbReference>
<reference evidence="2 3" key="1">
    <citation type="journal article" date="2018" name="Cell">
        <title>The Chara Genome: Secondary Complexity and Implications for Plant Terrestrialization.</title>
        <authorList>
            <person name="Nishiyama T."/>
            <person name="Sakayama H."/>
            <person name="Vries J.D."/>
            <person name="Buschmann H."/>
            <person name="Saint-Marcoux D."/>
            <person name="Ullrich K.K."/>
            <person name="Haas F.B."/>
            <person name="Vanderstraeten L."/>
            <person name="Becker D."/>
            <person name="Lang D."/>
            <person name="Vosolsobe S."/>
            <person name="Rombauts S."/>
            <person name="Wilhelmsson P.K.I."/>
            <person name="Janitza P."/>
            <person name="Kern R."/>
            <person name="Heyl A."/>
            <person name="Rumpler F."/>
            <person name="Villalobos L.I.A.C."/>
            <person name="Clay J.M."/>
            <person name="Skokan R."/>
            <person name="Toyoda A."/>
            <person name="Suzuki Y."/>
            <person name="Kagoshima H."/>
            <person name="Schijlen E."/>
            <person name="Tajeshwar N."/>
            <person name="Catarino B."/>
            <person name="Hetherington A.J."/>
            <person name="Saltykova A."/>
            <person name="Bonnot C."/>
            <person name="Breuninger H."/>
            <person name="Symeonidi A."/>
            <person name="Radhakrishnan G.V."/>
            <person name="Van Nieuwerburgh F."/>
            <person name="Deforce D."/>
            <person name="Chang C."/>
            <person name="Karol K.G."/>
            <person name="Hedrich R."/>
            <person name="Ulvskov P."/>
            <person name="Glockner G."/>
            <person name="Delwiche C.F."/>
            <person name="Petrasek J."/>
            <person name="Van de Peer Y."/>
            <person name="Friml J."/>
            <person name="Beilby M."/>
            <person name="Dolan L."/>
            <person name="Kohara Y."/>
            <person name="Sugano S."/>
            <person name="Fujiyama A."/>
            <person name="Delaux P.-M."/>
            <person name="Quint M."/>
            <person name="TheiBen G."/>
            <person name="Hagemann M."/>
            <person name="Harholt J."/>
            <person name="Dunand C."/>
            <person name="Zachgo S."/>
            <person name="Langdale J."/>
            <person name="Maumus F."/>
            <person name="Straeten D.V.D."/>
            <person name="Gould S.B."/>
            <person name="Rensing S.A."/>
        </authorList>
    </citation>
    <scope>NUCLEOTIDE SEQUENCE [LARGE SCALE GENOMIC DNA]</scope>
    <source>
        <strain evidence="2 3">S276</strain>
    </source>
</reference>
<protein>
    <submittedName>
        <fullName evidence="2">Uncharacterized protein</fullName>
    </submittedName>
</protein>
<dbReference type="AlphaFoldDB" id="A0A388K0R8"/>
<feature type="coiled-coil region" evidence="1">
    <location>
        <begin position="202"/>
        <end position="270"/>
    </location>
</feature>
<evidence type="ECO:0000313" key="3">
    <source>
        <dbReference type="Proteomes" id="UP000265515"/>
    </source>
</evidence>
<keyword evidence="1" id="KW-0175">Coiled coil</keyword>
<evidence type="ECO:0000313" key="2">
    <source>
        <dbReference type="EMBL" id="GBG63553.1"/>
    </source>
</evidence>
<proteinExistence type="predicted"/>
<keyword evidence="3" id="KW-1185">Reference proteome</keyword>
<dbReference type="OrthoDB" id="5987015at2759"/>
<evidence type="ECO:0000256" key="1">
    <source>
        <dbReference type="SAM" id="Coils"/>
    </source>
</evidence>
<sequence>MEGCDRDGRAVLSSAEKTVVAAASVAVVRRFQLERVTGRMKVTLSRGRQRLLLQRVLDAPNCVTSSEAVLQLCFAIGCGVLPRSMPRWWIRRRTGGTWEDLRLCDNATDDHFREKLRMLRRVFMEISEACAPLLQRQVTFYREPLPPEQIVAYALYRWATGESYDNNTSSFGIGRASGILVVRDVTNAFICESALGRKVDISEDEDCEVAKLRKELEDLRARSSEASSSSCEDNNRLEALRKEKEALLKARNLVSEEERLRKQIAELRSRNGQEAHGNGKHDEVLALQLQIKELNAFHTALEEKSAEVSALKS</sequence>
<accession>A0A388K0R8</accession>
<comment type="caution">
    <text evidence="2">The sequence shown here is derived from an EMBL/GenBank/DDBJ whole genome shotgun (WGS) entry which is preliminary data.</text>
</comment>
<organism evidence="2 3">
    <name type="scientific">Chara braunii</name>
    <name type="common">Braun's stonewort</name>
    <dbReference type="NCBI Taxonomy" id="69332"/>
    <lineage>
        <taxon>Eukaryota</taxon>
        <taxon>Viridiplantae</taxon>
        <taxon>Streptophyta</taxon>
        <taxon>Charophyceae</taxon>
        <taxon>Charales</taxon>
        <taxon>Characeae</taxon>
        <taxon>Chara</taxon>
    </lineage>
</organism>
<dbReference type="Gramene" id="GBG63553">
    <property type="protein sequence ID" value="GBG63553"/>
    <property type="gene ID" value="CBR_g38620"/>
</dbReference>
<name>A0A388K0R8_CHABU</name>